<keyword evidence="9" id="KW-0723">Serine/threonine-protein kinase</keyword>
<evidence type="ECO:0000256" key="1">
    <source>
        <dbReference type="ARBA" id="ARBA00022679"/>
    </source>
</evidence>
<dbReference type="OrthoDB" id="3415202at2"/>
<dbReference type="SUPFAM" id="SSF56112">
    <property type="entry name" value="Protein kinase-like (PK-like)"/>
    <property type="match status" value="1"/>
</dbReference>
<dbReference type="GO" id="GO:0005524">
    <property type="term" value="F:ATP binding"/>
    <property type="evidence" value="ECO:0007669"/>
    <property type="project" value="UniProtKB-UniRule"/>
</dbReference>
<dbReference type="Gene3D" id="3.30.200.20">
    <property type="entry name" value="Phosphorylase Kinase, domain 1"/>
    <property type="match status" value="1"/>
</dbReference>
<accession>A0A543NHG3</accession>
<feature type="binding site" evidence="5">
    <location>
        <position position="62"/>
    </location>
    <ligand>
        <name>ATP</name>
        <dbReference type="ChEBI" id="CHEBI:30616"/>
    </ligand>
</feature>
<organism evidence="9 10">
    <name type="scientific">Haloactinospora alba</name>
    <dbReference type="NCBI Taxonomy" id="405555"/>
    <lineage>
        <taxon>Bacteria</taxon>
        <taxon>Bacillati</taxon>
        <taxon>Actinomycetota</taxon>
        <taxon>Actinomycetes</taxon>
        <taxon>Streptosporangiales</taxon>
        <taxon>Nocardiopsidaceae</taxon>
        <taxon>Haloactinospora</taxon>
    </lineage>
</organism>
<evidence type="ECO:0000259" key="8">
    <source>
        <dbReference type="PROSITE" id="PS50011"/>
    </source>
</evidence>
<keyword evidence="3 9" id="KW-0418">Kinase</keyword>
<feature type="domain" description="Protein kinase" evidence="8">
    <location>
        <begin position="31"/>
        <end position="281"/>
    </location>
</feature>
<dbReference type="InterPro" id="IPR011009">
    <property type="entry name" value="Kinase-like_dom_sf"/>
</dbReference>
<dbReference type="PROSITE" id="PS50011">
    <property type="entry name" value="PROTEIN_KINASE_DOM"/>
    <property type="match status" value="1"/>
</dbReference>
<dbReference type="PROSITE" id="PS00108">
    <property type="entry name" value="PROTEIN_KINASE_ST"/>
    <property type="match status" value="1"/>
</dbReference>
<evidence type="ECO:0000256" key="2">
    <source>
        <dbReference type="ARBA" id="ARBA00022741"/>
    </source>
</evidence>
<dbReference type="Pfam" id="PF00069">
    <property type="entry name" value="Pkinase"/>
    <property type="match status" value="1"/>
</dbReference>
<name>A0A543NHG3_9ACTN</name>
<dbReference type="AlphaFoldDB" id="A0A543NHG3"/>
<dbReference type="InterPro" id="IPR017441">
    <property type="entry name" value="Protein_kinase_ATP_BS"/>
</dbReference>
<dbReference type="GO" id="GO:0004674">
    <property type="term" value="F:protein serine/threonine kinase activity"/>
    <property type="evidence" value="ECO:0007669"/>
    <property type="project" value="UniProtKB-KW"/>
</dbReference>
<feature type="transmembrane region" description="Helical" evidence="7">
    <location>
        <begin position="339"/>
        <end position="361"/>
    </location>
</feature>
<keyword evidence="7" id="KW-0812">Transmembrane</keyword>
<evidence type="ECO:0000256" key="7">
    <source>
        <dbReference type="SAM" id="Phobius"/>
    </source>
</evidence>
<keyword evidence="2 5" id="KW-0547">Nucleotide-binding</keyword>
<feature type="region of interest" description="Disordered" evidence="6">
    <location>
        <begin position="281"/>
        <end position="300"/>
    </location>
</feature>
<keyword evidence="4 5" id="KW-0067">ATP-binding</keyword>
<feature type="compositionally biased region" description="Low complexity" evidence="6">
    <location>
        <begin position="368"/>
        <end position="394"/>
    </location>
</feature>
<dbReference type="Gene3D" id="1.10.510.10">
    <property type="entry name" value="Transferase(Phosphotransferase) domain 1"/>
    <property type="match status" value="1"/>
</dbReference>
<evidence type="ECO:0000313" key="9">
    <source>
        <dbReference type="EMBL" id="TQN31263.1"/>
    </source>
</evidence>
<evidence type="ECO:0000313" key="10">
    <source>
        <dbReference type="Proteomes" id="UP000317422"/>
    </source>
</evidence>
<dbReference type="Proteomes" id="UP000317422">
    <property type="component" value="Unassembled WGS sequence"/>
</dbReference>
<dbReference type="PROSITE" id="PS00107">
    <property type="entry name" value="PROTEIN_KINASE_ATP"/>
    <property type="match status" value="1"/>
</dbReference>
<evidence type="ECO:0000256" key="3">
    <source>
        <dbReference type="ARBA" id="ARBA00022777"/>
    </source>
</evidence>
<comment type="caution">
    <text evidence="9">The sequence shown here is derived from an EMBL/GenBank/DDBJ whole genome shotgun (WGS) entry which is preliminary data.</text>
</comment>
<dbReference type="EMBL" id="VFQC01000001">
    <property type="protein sequence ID" value="TQN31263.1"/>
    <property type="molecule type" value="Genomic_DNA"/>
</dbReference>
<gene>
    <name evidence="9" type="ORF">FHX37_1160</name>
</gene>
<dbReference type="InterPro" id="IPR008271">
    <property type="entry name" value="Ser/Thr_kinase_AS"/>
</dbReference>
<keyword evidence="7" id="KW-0472">Membrane</keyword>
<proteinExistence type="predicted"/>
<keyword evidence="1" id="KW-0808">Transferase</keyword>
<dbReference type="RefSeq" id="WP_141922499.1">
    <property type="nucleotide sequence ID" value="NZ_VFQC01000001.1"/>
</dbReference>
<dbReference type="PANTHER" id="PTHR43289:SF34">
    <property type="entry name" value="SERINE_THREONINE-PROTEIN KINASE YBDM-RELATED"/>
    <property type="match status" value="1"/>
</dbReference>
<evidence type="ECO:0000256" key="5">
    <source>
        <dbReference type="PROSITE-ProRule" id="PRU10141"/>
    </source>
</evidence>
<dbReference type="InterPro" id="IPR000719">
    <property type="entry name" value="Prot_kinase_dom"/>
</dbReference>
<protein>
    <submittedName>
        <fullName evidence="9">Serine/threonine protein kinase</fullName>
    </submittedName>
</protein>
<dbReference type="PANTHER" id="PTHR43289">
    <property type="entry name" value="MITOGEN-ACTIVATED PROTEIN KINASE KINASE KINASE 20-RELATED"/>
    <property type="match status" value="1"/>
</dbReference>
<dbReference type="CDD" id="cd14014">
    <property type="entry name" value="STKc_PknB_like"/>
    <property type="match status" value="1"/>
</dbReference>
<evidence type="ECO:0000256" key="6">
    <source>
        <dbReference type="SAM" id="MobiDB-lite"/>
    </source>
</evidence>
<feature type="region of interest" description="Disordered" evidence="6">
    <location>
        <begin position="368"/>
        <end position="408"/>
    </location>
</feature>
<reference evidence="9 10" key="1">
    <citation type="submission" date="2019-06" db="EMBL/GenBank/DDBJ databases">
        <title>Sequencing the genomes of 1000 actinobacteria strains.</title>
        <authorList>
            <person name="Klenk H.-P."/>
        </authorList>
    </citation>
    <scope>NUCLEOTIDE SEQUENCE [LARGE SCALE GENOMIC DNA]</scope>
    <source>
        <strain evidence="9 10">DSM 45015</strain>
    </source>
</reference>
<dbReference type="SMART" id="SM00220">
    <property type="entry name" value="S_TKc"/>
    <property type="match status" value="1"/>
</dbReference>
<keyword evidence="7" id="KW-1133">Transmembrane helix</keyword>
<evidence type="ECO:0000256" key="4">
    <source>
        <dbReference type="ARBA" id="ARBA00022840"/>
    </source>
</evidence>
<sequence length="527" mass="56026">MIRRSQREISVLVPPHLQHLADDDPYRVGPYLLIGRLGAGRTGTVYAAVNPAASDDSLVVVKTLRSPQLEDGNDSALLNQRLNALSTVDSRCYVPPIAFDAAPAGEPPWLCMTYVPGIALAQYVRRRGAMSPGRVMALAAGVAEGLASLHARGVAHGDLKPSNILLSTSGPRILDCALPGDEAVLQHSATWMSPQRHAGEGPSPAADVFGWGAVVAFAATGRLPFGMGEPDEMAQQMVSGGPDLDGVPEDLLPLVRRALATAPEERPSVRELIGSAIAAWERNTGPEDGAEEETSGSAVRGTAVTRLLSREWQGVVDPARLPRVVQLHNRPKQRRPARVPFVAGAIVLALTLVGGGAWAGINAIQGNDPLGGSSPTDSPSPSSPSSPKDSPGTTTVRFDPTKQENPVEGPWAYTRVEHTETQAPAPAQGNLNPRDWSAQWTAEDTGEPDTAVIAEDAEVLCAQFCKPGPGHIEDGRGTYEVTGQDFIDYLGWGQVVIAEVEFADEQQDKEGPQEIVRVTELFQQPLE</sequence>
<keyword evidence="10" id="KW-1185">Reference proteome</keyword>